<dbReference type="GO" id="GO:0000981">
    <property type="term" value="F:DNA-binding transcription factor activity, RNA polymerase II-specific"/>
    <property type="evidence" value="ECO:0007669"/>
    <property type="project" value="InterPro"/>
</dbReference>
<dbReference type="CDD" id="cd12148">
    <property type="entry name" value="fungal_TF_MHR"/>
    <property type="match status" value="1"/>
</dbReference>
<reference evidence="9 10" key="1">
    <citation type="submission" date="2015-02" db="EMBL/GenBank/DDBJ databases">
        <title>Draft genome sequence of Aspergillus parasiticus SU-1.</title>
        <authorList>
            <person name="Yu J."/>
            <person name="Fedorova N."/>
            <person name="Yin Y."/>
            <person name="Losada L."/>
            <person name="Zafar N."/>
            <person name="Taujale R."/>
            <person name="Ehrlich K.C."/>
            <person name="Bhatnagar D."/>
            <person name="Cleveland T.E."/>
            <person name="Bennett J.W."/>
            <person name="Nierman W.C."/>
        </authorList>
    </citation>
    <scope>NUCLEOTIDE SEQUENCE [LARGE SCALE GENOMIC DNA]</scope>
    <source>
        <strain evidence="10">ATCC 56775 / NRRL 5862 / SRRC 143 / SU-1</strain>
    </source>
</reference>
<proteinExistence type="predicted"/>
<feature type="compositionally biased region" description="Polar residues" evidence="6">
    <location>
        <begin position="763"/>
        <end position="781"/>
    </location>
</feature>
<evidence type="ECO:0000256" key="7">
    <source>
        <dbReference type="SAM" id="SignalP"/>
    </source>
</evidence>
<dbReference type="GO" id="GO:0008270">
    <property type="term" value="F:zinc ion binding"/>
    <property type="evidence" value="ECO:0007669"/>
    <property type="project" value="InterPro"/>
</dbReference>
<keyword evidence="3" id="KW-0805">Transcription regulation</keyword>
<dbReference type="EMBL" id="JZEE01000660">
    <property type="protein sequence ID" value="KJK61788.1"/>
    <property type="molecule type" value="Genomic_DNA"/>
</dbReference>
<evidence type="ECO:0000256" key="5">
    <source>
        <dbReference type="ARBA" id="ARBA00023242"/>
    </source>
</evidence>
<comment type="subcellular location">
    <subcellularLocation>
        <location evidence="1">Nucleus</location>
    </subcellularLocation>
</comment>
<evidence type="ECO:0000313" key="9">
    <source>
        <dbReference type="EMBL" id="KJK61788.1"/>
    </source>
</evidence>
<accession>A0A0F0I729</accession>
<dbReference type="SMART" id="SM00906">
    <property type="entry name" value="Fungal_trans"/>
    <property type="match status" value="1"/>
</dbReference>
<feature type="chain" id="PRO_5002442901" evidence="7">
    <location>
        <begin position="17"/>
        <end position="893"/>
    </location>
</feature>
<dbReference type="AlphaFoldDB" id="A0A0F0I729"/>
<evidence type="ECO:0000256" key="4">
    <source>
        <dbReference type="ARBA" id="ARBA00023163"/>
    </source>
</evidence>
<dbReference type="InterPro" id="IPR050815">
    <property type="entry name" value="TF_fung"/>
</dbReference>
<comment type="caution">
    <text evidence="9">The sequence shown here is derived from an EMBL/GenBank/DDBJ whole genome shotgun (WGS) entry which is preliminary data.</text>
</comment>
<keyword evidence="4" id="KW-0804">Transcription</keyword>
<keyword evidence="5" id="KW-0539">Nucleus</keyword>
<feature type="signal peptide" evidence="7">
    <location>
        <begin position="1"/>
        <end position="16"/>
    </location>
</feature>
<dbReference type="InterPro" id="IPR007219">
    <property type="entry name" value="XnlR_reg_dom"/>
</dbReference>
<evidence type="ECO:0000259" key="8">
    <source>
        <dbReference type="SMART" id="SM00906"/>
    </source>
</evidence>
<dbReference type="GO" id="GO:0005634">
    <property type="term" value="C:nucleus"/>
    <property type="evidence" value="ECO:0007669"/>
    <property type="project" value="UniProtKB-SubCell"/>
</dbReference>
<gene>
    <name evidence="9" type="ORF">P875_00086740</name>
</gene>
<evidence type="ECO:0000256" key="1">
    <source>
        <dbReference type="ARBA" id="ARBA00004123"/>
    </source>
</evidence>
<feature type="domain" description="Xylanolytic transcriptional activator regulatory" evidence="8">
    <location>
        <begin position="316"/>
        <end position="404"/>
    </location>
</feature>
<sequence length="893" mass="99425">MICALFLKLAGPSATGWNPPTPEQCLSTETQKRPLASHAEAVSCGAQGIFPHALDVNASVSARHVIAKVLKPNTVIGVDCYYDYTKNKPGVKVGIIQTLTQRVESLEAQLEALSAQNPAVSGIPSPASTVQDVNALRNLVSSLMEEWRENNTPPNDAPHQRLNSAPCRDVQDSTMSASGPETSRKRPCPDPGNSVDCTSQVDLPPDNLINGILDAYFSVVHPFIPILHEPLFRSRLRDPAERPKLIPLLHAMMVCSLRYVANERLAAEWSTSHPGALQKSRDFVVLSSIDNLSVESAQSLIIIAFVHICDGNGSKAWPIVGALTRAVVYMGLHIEPDEGQQGDPCIEPFRCLPPARVWTEMEERRRVFWNVFLLDRFCSFTTGWNMSLSSDDVKLRLPSDGTYWAKEEPVTTPFFNIWDTTLAKIGKSVSFLPGHFSSLADKEKYVDNTPSRSERVSPVLQASGTQTVDLSTIGSFAYCIEATESLNRIVKFFLQRPVNLQSKQEFGAWLTRFKELDLQLIQYAVLPYTTKVYLLWLMIHNISSWKMFLPRRWKDSNISKEPAFVHMDPNLTLAHITHNTSMILLHQCIAYPRTNLVDKLRQASISSAETCQLAASETANIVQKYLQYTPFVGLVNAQFVFCVFVSARVILVHSRLHCTELPEGYNILLWSLEQMSARWVSSNPNLRLAQGNDNFANALLSQLQRLQERCKYIEPSELDALGYAVEVSFALGIRSPPASLGESQWVRERRAQQRHSIIPVNGQRSHYMNSSPSVQRPNQRSVHGHAYSAQQDVAPSVNATPPGPQVESAEAVRNMSLWNGNHTPSQERMSTFRTGGVYSTRTGPQAPMDGLFPAAATSPFDGSDSFAALSNFLLDPQYLDMDRIISFQDSFTR</sequence>
<dbReference type="GO" id="GO:0006351">
    <property type="term" value="P:DNA-templated transcription"/>
    <property type="evidence" value="ECO:0007669"/>
    <property type="project" value="InterPro"/>
</dbReference>
<organism evidence="9 10">
    <name type="scientific">Aspergillus parasiticus (strain ATCC 56775 / NRRL 5862 / SRRC 143 / SU-1)</name>
    <dbReference type="NCBI Taxonomy" id="1403190"/>
    <lineage>
        <taxon>Eukaryota</taxon>
        <taxon>Fungi</taxon>
        <taxon>Dikarya</taxon>
        <taxon>Ascomycota</taxon>
        <taxon>Pezizomycotina</taxon>
        <taxon>Eurotiomycetes</taxon>
        <taxon>Eurotiomycetidae</taxon>
        <taxon>Eurotiales</taxon>
        <taxon>Aspergillaceae</taxon>
        <taxon>Aspergillus</taxon>
        <taxon>Aspergillus subgen. Circumdati</taxon>
    </lineage>
</organism>
<dbReference type="Proteomes" id="UP000033540">
    <property type="component" value="Unassembled WGS sequence"/>
</dbReference>
<dbReference type="PANTHER" id="PTHR47338">
    <property type="entry name" value="ZN(II)2CYS6 TRANSCRIPTION FACTOR (EUROFUNG)-RELATED"/>
    <property type="match status" value="1"/>
</dbReference>
<dbReference type="PANTHER" id="PTHR47338:SF23">
    <property type="entry name" value="ZN(II)2CYS6 TRANSCRIPTION FACTOR (EUROFUNG)"/>
    <property type="match status" value="1"/>
</dbReference>
<feature type="compositionally biased region" description="Polar residues" evidence="6">
    <location>
        <begin position="172"/>
        <end position="181"/>
    </location>
</feature>
<dbReference type="Pfam" id="PF04082">
    <property type="entry name" value="Fungal_trans"/>
    <property type="match status" value="1"/>
</dbReference>
<feature type="region of interest" description="Disordered" evidence="6">
    <location>
        <begin position="147"/>
        <end position="193"/>
    </location>
</feature>
<dbReference type="OrthoDB" id="4456959at2759"/>
<evidence type="ECO:0000256" key="6">
    <source>
        <dbReference type="SAM" id="MobiDB-lite"/>
    </source>
</evidence>
<evidence type="ECO:0000256" key="2">
    <source>
        <dbReference type="ARBA" id="ARBA00022723"/>
    </source>
</evidence>
<keyword evidence="2" id="KW-0479">Metal-binding</keyword>
<feature type="region of interest" description="Disordered" evidence="6">
    <location>
        <begin position="763"/>
        <end position="786"/>
    </location>
</feature>
<name>A0A0F0I729_ASPPU</name>
<evidence type="ECO:0000313" key="10">
    <source>
        <dbReference type="Proteomes" id="UP000033540"/>
    </source>
</evidence>
<dbReference type="STRING" id="1403190.A0A0F0I729"/>
<dbReference type="GO" id="GO:0003677">
    <property type="term" value="F:DNA binding"/>
    <property type="evidence" value="ECO:0007669"/>
    <property type="project" value="InterPro"/>
</dbReference>
<keyword evidence="7" id="KW-0732">Signal</keyword>
<evidence type="ECO:0000256" key="3">
    <source>
        <dbReference type="ARBA" id="ARBA00023015"/>
    </source>
</evidence>
<protein>
    <submittedName>
        <fullName evidence="9">Specific transcription factor domain protein</fullName>
    </submittedName>
</protein>